<dbReference type="SMART" id="SM00406">
    <property type="entry name" value="IGv"/>
    <property type="match status" value="2"/>
</dbReference>
<dbReference type="InterPro" id="IPR007110">
    <property type="entry name" value="Ig-like_dom"/>
</dbReference>
<gene>
    <name evidence="4" type="primary">LOC106460571</name>
</gene>
<feature type="signal peptide" evidence="1">
    <location>
        <begin position="1"/>
        <end position="21"/>
    </location>
</feature>
<organism evidence="3 4">
    <name type="scientific">Limulus polyphemus</name>
    <name type="common">Atlantic horseshoe crab</name>
    <dbReference type="NCBI Taxonomy" id="6850"/>
    <lineage>
        <taxon>Eukaryota</taxon>
        <taxon>Metazoa</taxon>
        <taxon>Ecdysozoa</taxon>
        <taxon>Arthropoda</taxon>
        <taxon>Chelicerata</taxon>
        <taxon>Merostomata</taxon>
        <taxon>Xiphosura</taxon>
        <taxon>Limulidae</taxon>
        <taxon>Limulus</taxon>
    </lineage>
</organism>
<dbReference type="PROSITE" id="PS50835">
    <property type="entry name" value="IG_LIKE"/>
    <property type="match status" value="2"/>
</dbReference>
<dbReference type="Pfam" id="PF07686">
    <property type="entry name" value="V-set"/>
    <property type="match status" value="1"/>
</dbReference>
<dbReference type="InterPro" id="IPR037448">
    <property type="entry name" value="Zig-8"/>
</dbReference>
<dbReference type="SMART" id="SM00409">
    <property type="entry name" value="IG"/>
    <property type="match status" value="2"/>
</dbReference>
<feature type="domain" description="Ig-like" evidence="2">
    <location>
        <begin position="151"/>
        <end position="245"/>
    </location>
</feature>
<dbReference type="InterPro" id="IPR003599">
    <property type="entry name" value="Ig_sub"/>
</dbReference>
<proteinExistence type="predicted"/>
<dbReference type="SMART" id="SM00408">
    <property type="entry name" value="IGc2"/>
    <property type="match status" value="2"/>
</dbReference>
<feature type="domain" description="Ig-like" evidence="2">
    <location>
        <begin position="61"/>
        <end position="149"/>
    </location>
</feature>
<evidence type="ECO:0000259" key="2">
    <source>
        <dbReference type="PROSITE" id="PS50835"/>
    </source>
</evidence>
<dbReference type="PANTHER" id="PTHR23279:SF46">
    <property type="entry name" value="DEFECTIVE PROBOSCIS EXTENSION RESPONSE 10, ISOFORM A-RELATED"/>
    <property type="match status" value="1"/>
</dbReference>
<evidence type="ECO:0000256" key="1">
    <source>
        <dbReference type="SAM" id="SignalP"/>
    </source>
</evidence>
<dbReference type="InterPro" id="IPR003598">
    <property type="entry name" value="Ig_sub2"/>
</dbReference>
<keyword evidence="1" id="KW-0732">Signal</keyword>
<dbReference type="PANTHER" id="PTHR23279">
    <property type="entry name" value="DEFECTIVE PROBOSCIS EXTENSION RESPONSE DPR -RELATED"/>
    <property type="match status" value="1"/>
</dbReference>
<dbReference type="InterPro" id="IPR036179">
    <property type="entry name" value="Ig-like_dom_sf"/>
</dbReference>
<reference evidence="4" key="1">
    <citation type="submission" date="2025-08" db="UniProtKB">
        <authorList>
            <consortium name="RefSeq"/>
        </authorList>
    </citation>
    <scope>IDENTIFICATION</scope>
    <source>
        <tissue evidence="4">Muscle</tissue>
    </source>
</reference>
<dbReference type="InterPro" id="IPR013106">
    <property type="entry name" value="Ig_V-set"/>
</dbReference>
<name>A0ABM1SHC4_LIMPO</name>
<dbReference type="InterPro" id="IPR013783">
    <property type="entry name" value="Ig-like_fold"/>
</dbReference>
<dbReference type="Gene3D" id="2.60.40.10">
    <property type="entry name" value="Immunoglobulins"/>
    <property type="match status" value="2"/>
</dbReference>
<dbReference type="CDD" id="cd00096">
    <property type="entry name" value="Ig"/>
    <property type="match status" value="1"/>
</dbReference>
<dbReference type="SUPFAM" id="SSF48726">
    <property type="entry name" value="Immunoglobulin"/>
    <property type="match status" value="2"/>
</dbReference>
<feature type="chain" id="PRO_5045078478" evidence="1">
    <location>
        <begin position="22"/>
        <end position="301"/>
    </location>
</feature>
<evidence type="ECO:0000313" key="4">
    <source>
        <dbReference type="RefSeq" id="XP_022243029.1"/>
    </source>
</evidence>
<accession>A0ABM1SHC4</accession>
<protein>
    <submittedName>
        <fullName evidence="4">Zwei Ig domain protein zig-8-like</fullName>
    </submittedName>
</protein>
<evidence type="ECO:0000313" key="3">
    <source>
        <dbReference type="Proteomes" id="UP000694941"/>
    </source>
</evidence>
<dbReference type="GeneID" id="106460571"/>
<dbReference type="Proteomes" id="UP000694941">
    <property type="component" value="Unplaced"/>
</dbReference>
<sequence length="301" mass="33388">MFTSIWSNWFVIGVYLQCLFSFHLALEDTNGTTDVITTKYASDDGVLPLEEYWSVGGYAIPITGNITMKDATCQLGQTAYLHCVVDNLGDKTVSWIRRKDFHVLTVGSDTYIADDRFQAVLIQAAKDWVLQIKFIQLSDAGLYECQISSDPKISHFFNLTVLVAETTIEGEAIRYVKTKSSINLTCVISNSPEPPVFVFWYHNQRMINYDSSRGKISVEKNSEDTAISTLYIKDAEPTDSGNYTCGPSNAGPTSVYVHVLNGEKSAAMQHDTSSSASSSSDTTTLLVKCIFVLLVVSFVRR</sequence>
<keyword evidence="3" id="KW-1185">Reference proteome</keyword>
<dbReference type="RefSeq" id="XP_022243029.1">
    <property type="nucleotide sequence ID" value="XM_022387321.1"/>
</dbReference>
<dbReference type="Pfam" id="PF13927">
    <property type="entry name" value="Ig_3"/>
    <property type="match status" value="1"/>
</dbReference>